<organism evidence="4 5">
    <name type="scientific">Collichthys lucidus</name>
    <name type="common">Big head croaker</name>
    <name type="synonym">Sciaena lucida</name>
    <dbReference type="NCBI Taxonomy" id="240159"/>
    <lineage>
        <taxon>Eukaryota</taxon>
        <taxon>Metazoa</taxon>
        <taxon>Chordata</taxon>
        <taxon>Craniata</taxon>
        <taxon>Vertebrata</taxon>
        <taxon>Euteleostomi</taxon>
        <taxon>Actinopterygii</taxon>
        <taxon>Neopterygii</taxon>
        <taxon>Teleostei</taxon>
        <taxon>Neoteleostei</taxon>
        <taxon>Acanthomorphata</taxon>
        <taxon>Eupercaria</taxon>
        <taxon>Sciaenidae</taxon>
        <taxon>Collichthys</taxon>
    </lineage>
</organism>
<sequence>MASNAIFHTFPEPEQREEMQEPGNTYEDDRFVQKHYPMLYMNLRANEHPLVADVQYANEGASCPLCQLDRNTLDSIKVLKPHEVKGYLESYDHRFTEEQVNVHLAHTAGEENVIGVIQNMSVDLISKSYSLANLASLRVMNRVTTHMGRPHFVPDLDMAKLSLLWLPHLTGSPVDSNNDKPHGYAPYVWITVHTCNVQTGWCQGQSRSGFALTVDNFYNRTSDTCTHYCPGMIYAHWRPFRDDPTNDSSKPMPKVSMLGAYVKKLDRSSCLEVPGGFKCSDRIVANTPLNKISILLYGSPRNRDYYFGDDPMADCGTDPQCAAFKVLRRTLHAPAESRKWPETGRNRFCVGYSRAPRVGITNADAAASAPIAICEVSSAASLKGRAPAYKPTPEEIRDFLTPSSCDATVLSVESAVYSADHLSVELDVPTFYTVAEVSHVIMKVSLDECLLPSTGPADRDFSAVVYTVAKTLSKVRVSTHSTGIMLDATDWGMTTCNRTKGRDALNFTRVAAELASALSREGVLKLFLRLPRSLRLLNDIAFSQLDAFDAFVTPPGLVDMSRNGHCQNMWVPRSGDDSSEGVVAYLLTLLRRGVRANKVIFTLSLTGGIMITPLEARDAQQNTLEITGELSLADMETNTVLKCEEDLNTKCCSWSGITVWARDVMVNVTVSSTSFETLKRFPELVAVAFGVNQFVVAPVDSDFRRGVRSNTPAILGGHHRVVKLGDIVTEIPESQYKDPASGSKNCLDPQYNIGLSNTIVCPGLIAAHGALGVFKEPYKELYSTSYDKIFIGNLYKLESCTPGEPNKKAKVSAEPPQVAININTLIPTTDSNHYMVGILDTERVVEYAPPVNKVCVSYNTGKNTHSMNVVSVDDGYAVDKPMVEVEHGVIVKPTEVLYMVSNFTPGIDYINLNVSCVNYDVSALRPCLIAICGGDNSCRKDYGRLCNSAHEIVNDARRAGELMREGLEALAVQEKKSKMYQLPDGMPSLELEKTAADGGGRGARRKRFLGTVMGAAALGLAWHVSRRVDALEEQMDLHKNSYVSVSNRMVEVSNKLNTNIALINSRIDEEEEKMQKNNEIINSNFAMMRDAMMRNTEAALRDTNVKFSVLTSYQMWYAQMQSITHQMMQAAMYTKFMARGVENCLRQIASKRSGSCPSGLAVMEEHPGLTDFPTIGTALYKDRKIFIVHSVPGNVEKTVVRGVIPMPKMSTDGVPCWPDYKVWLIDGRYYQPSDCYGKYCHKPEPHERYRRCLANPSECKTVCTPCHRGICYRDKKFTWMEGSVAVDIESPPLEPFSRPHISDGPVSFSDLLKGGLSETPEMKLLQAINTSVKLIHVQEDLDNITRSLKEFDKRYDEITARRSTFAGWLSGFASDAALWTSIALLTGWCFALSAGIGYMFFFGGGCGGGGVVHSRNTKGRYKIL</sequence>
<accession>A0A4V6ATJ7</accession>
<keyword evidence="1" id="KW-0175">Coiled coil</keyword>
<dbReference type="Pfam" id="PF17072">
    <property type="entry name" value="Spike_torovirin"/>
    <property type="match status" value="2"/>
</dbReference>
<evidence type="ECO:0000256" key="3">
    <source>
        <dbReference type="SAM" id="Phobius"/>
    </source>
</evidence>
<proteinExistence type="predicted"/>
<protein>
    <submittedName>
        <fullName evidence="4">Uncharacterized protein</fullName>
    </submittedName>
</protein>
<dbReference type="EMBL" id="CM014101">
    <property type="protein sequence ID" value="TKS92492.1"/>
    <property type="molecule type" value="Genomic_DNA"/>
</dbReference>
<name>A0A4V6ATJ7_COLLU</name>
<keyword evidence="3" id="KW-1133">Transmembrane helix</keyword>
<reference evidence="4 5" key="1">
    <citation type="submission" date="2019-01" db="EMBL/GenBank/DDBJ databases">
        <title>Genome Assembly of Collichthys lucidus.</title>
        <authorList>
            <person name="Cai M."/>
            <person name="Xiao S."/>
        </authorList>
    </citation>
    <scope>NUCLEOTIDE SEQUENCE [LARGE SCALE GENOMIC DNA]</scope>
    <source>
        <strain evidence="4">JT15FE1705JMU</strain>
        <tissue evidence="4">Muscle</tissue>
    </source>
</reference>
<evidence type="ECO:0000313" key="4">
    <source>
        <dbReference type="EMBL" id="TKS92492.1"/>
    </source>
</evidence>
<feature type="region of interest" description="Disordered" evidence="2">
    <location>
        <begin position="1"/>
        <end position="23"/>
    </location>
</feature>
<evidence type="ECO:0000256" key="1">
    <source>
        <dbReference type="SAM" id="Coils"/>
    </source>
</evidence>
<evidence type="ECO:0000313" key="5">
    <source>
        <dbReference type="Proteomes" id="UP000298787"/>
    </source>
</evidence>
<keyword evidence="3" id="KW-0472">Membrane</keyword>
<keyword evidence="5" id="KW-1185">Reference proteome</keyword>
<feature type="transmembrane region" description="Helical" evidence="3">
    <location>
        <begin position="1390"/>
        <end position="1412"/>
    </location>
</feature>
<dbReference type="InterPro" id="IPR031412">
    <property type="entry name" value="S_torovirinae"/>
</dbReference>
<evidence type="ECO:0000256" key="2">
    <source>
        <dbReference type="SAM" id="MobiDB-lite"/>
    </source>
</evidence>
<dbReference type="Proteomes" id="UP000298787">
    <property type="component" value="Chromosome 24"/>
</dbReference>
<keyword evidence="3" id="KW-0812">Transmembrane</keyword>
<feature type="coiled-coil region" evidence="1">
    <location>
        <begin position="1028"/>
        <end position="1073"/>
    </location>
</feature>
<gene>
    <name evidence="4" type="ORF">D9C73_027522</name>
</gene>